<organism evidence="2 3">
    <name type="scientific">Aerococcus viridans</name>
    <dbReference type="NCBI Taxonomy" id="1377"/>
    <lineage>
        <taxon>Bacteria</taxon>
        <taxon>Bacillati</taxon>
        <taxon>Bacillota</taxon>
        <taxon>Bacilli</taxon>
        <taxon>Lactobacillales</taxon>
        <taxon>Aerococcaceae</taxon>
        <taxon>Aerococcus</taxon>
    </lineage>
</organism>
<feature type="transmembrane region" description="Helical" evidence="1">
    <location>
        <begin position="12"/>
        <end position="30"/>
    </location>
</feature>
<feature type="transmembrane region" description="Helical" evidence="1">
    <location>
        <begin position="144"/>
        <end position="163"/>
    </location>
</feature>
<dbReference type="RefSeq" id="WP_102198861.1">
    <property type="nucleotide sequence ID" value="NZ_PNHQ01000004.1"/>
</dbReference>
<proteinExistence type="predicted"/>
<feature type="transmembrane region" description="Helical" evidence="1">
    <location>
        <begin position="175"/>
        <end position="196"/>
    </location>
</feature>
<feature type="transmembrane region" description="Helical" evidence="1">
    <location>
        <begin position="79"/>
        <end position="96"/>
    </location>
</feature>
<feature type="transmembrane region" description="Helical" evidence="1">
    <location>
        <begin position="453"/>
        <end position="479"/>
    </location>
</feature>
<feature type="transmembrane region" description="Helical" evidence="1">
    <location>
        <begin position="290"/>
        <end position="310"/>
    </location>
</feature>
<keyword evidence="1" id="KW-1133">Transmembrane helix</keyword>
<evidence type="ECO:0000313" key="2">
    <source>
        <dbReference type="EMBL" id="PMC80190.1"/>
    </source>
</evidence>
<dbReference type="AlphaFoldDB" id="A0A2N6UF61"/>
<dbReference type="OrthoDB" id="9805989at2"/>
<dbReference type="Pfam" id="PF07556">
    <property type="entry name" value="DUF1538"/>
    <property type="match status" value="2"/>
</dbReference>
<reference evidence="2 3" key="1">
    <citation type="submission" date="2017-09" db="EMBL/GenBank/DDBJ databases">
        <title>Bacterial strain isolated from the female urinary microbiota.</title>
        <authorList>
            <person name="Thomas-White K."/>
            <person name="Kumar N."/>
            <person name="Forster S."/>
            <person name="Putonti C."/>
            <person name="Lawley T."/>
            <person name="Wolfe A.J."/>
        </authorList>
    </citation>
    <scope>NUCLEOTIDE SEQUENCE [LARGE SCALE GENOMIC DNA]</scope>
    <source>
        <strain evidence="2 3">UMB0240</strain>
    </source>
</reference>
<feature type="transmembrane region" description="Helical" evidence="1">
    <location>
        <begin position="420"/>
        <end position="441"/>
    </location>
</feature>
<feature type="transmembrane region" description="Helical" evidence="1">
    <location>
        <begin position="261"/>
        <end position="278"/>
    </location>
</feature>
<feature type="transmembrane region" description="Helical" evidence="1">
    <location>
        <begin position="116"/>
        <end position="137"/>
    </location>
</feature>
<dbReference type="EMBL" id="PNHQ01000004">
    <property type="protein sequence ID" value="PMC80190.1"/>
    <property type="molecule type" value="Genomic_DNA"/>
</dbReference>
<feature type="transmembrane region" description="Helical" evidence="1">
    <location>
        <begin position="369"/>
        <end position="389"/>
    </location>
</feature>
<feature type="transmembrane region" description="Helical" evidence="1">
    <location>
        <begin position="330"/>
        <end position="349"/>
    </location>
</feature>
<evidence type="ECO:0000313" key="3">
    <source>
        <dbReference type="Proteomes" id="UP000235701"/>
    </source>
</evidence>
<keyword evidence="1" id="KW-0812">Transmembrane</keyword>
<name>A0A2N6UF61_9LACT</name>
<protein>
    <submittedName>
        <fullName evidence="2">DUF1538 domain-containing protein</fullName>
    </submittedName>
</protein>
<dbReference type="Proteomes" id="UP000235701">
    <property type="component" value="Unassembled WGS sequence"/>
</dbReference>
<dbReference type="InterPro" id="IPR011435">
    <property type="entry name" value="UmpAB"/>
</dbReference>
<sequence>MQLLLDKFKEVISSVLPIVILVFALSFTLVDVPGDMMIRFGIGSILLIIGLTVFLFGVDIGMTPIGNYLGDSIIRSNSHLIVLLLSFFIGFSITVAEPDLLILGQQISDATGGILGSQMIVVVVSIGVGVMISLGVYRVMKNVALKWFFLIVYGLIALLSFFADSTFLAMSFDASGATTGALTTPFVLALSTSVSAKKGGKGAEDDSFGLVGAMSTGPILAVLIMSLIQTSTFQSNNEAYQYTDGILSPFIENLGHTLQESIVSLVPILILFIIMFYFHRRINKHGLRRIAIGIIYVLIGLTFFLIGVNQGFMDMGRYLATELATNHEALLPWLGLVMGLVVVLAEPAVHVLGDQVEDVTGGHIPNKLLLFSLSIGVGLAVTMSMVRIMVPGVELWHFLLPGFGLSILLSFYVPNLFTGIAFDAGGVASGPMTATFILAFAQGVAATLPQADVLIDGFGIIAMVAMTPVLMVQILGLIYKLRVKDKKTVNEGVN</sequence>
<accession>A0A2N6UF61</accession>
<evidence type="ECO:0000256" key="1">
    <source>
        <dbReference type="SAM" id="Phobius"/>
    </source>
</evidence>
<feature type="transmembrane region" description="Helical" evidence="1">
    <location>
        <begin position="395"/>
        <end position="413"/>
    </location>
</feature>
<feature type="transmembrane region" description="Helical" evidence="1">
    <location>
        <begin position="36"/>
        <end position="58"/>
    </location>
</feature>
<keyword evidence="1" id="KW-0472">Membrane</keyword>
<gene>
    <name evidence="2" type="ORF">CJ191_02270</name>
</gene>
<comment type="caution">
    <text evidence="2">The sequence shown here is derived from an EMBL/GenBank/DDBJ whole genome shotgun (WGS) entry which is preliminary data.</text>
</comment>
<feature type="transmembrane region" description="Helical" evidence="1">
    <location>
        <begin position="208"/>
        <end position="228"/>
    </location>
</feature>
<keyword evidence="3" id="KW-1185">Reference proteome</keyword>